<keyword evidence="2" id="KW-1185">Reference proteome</keyword>
<evidence type="ECO:0000313" key="1">
    <source>
        <dbReference type="EMBL" id="GMF21279.1"/>
    </source>
</evidence>
<protein>
    <submittedName>
        <fullName evidence="1">Unnamed protein product</fullName>
    </submittedName>
</protein>
<dbReference type="Proteomes" id="UP001165083">
    <property type="component" value="Unassembled WGS sequence"/>
</dbReference>
<dbReference type="EMBL" id="BSXW01000403">
    <property type="protein sequence ID" value="GMF21279.1"/>
    <property type="molecule type" value="Genomic_DNA"/>
</dbReference>
<dbReference type="AlphaFoldDB" id="A0A9W6TWC9"/>
<comment type="caution">
    <text evidence="1">The sequence shown here is derived from an EMBL/GenBank/DDBJ whole genome shotgun (WGS) entry which is preliminary data.</text>
</comment>
<reference evidence="1" key="1">
    <citation type="submission" date="2023-04" db="EMBL/GenBank/DDBJ databases">
        <title>Phytophthora lilii NBRC 32176.</title>
        <authorList>
            <person name="Ichikawa N."/>
            <person name="Sato H."/>
            <person name="Tonouchi N."/>
        </authorList>
    </citation>
    <scope>NUCLEOTIDE SEQUENCE</scope>
    <source>
        <strain evidence="1">NBRC 32176</strain>
    </source>
</reference>
<sequence length="180" mass="19267">MIHYYYAKIAYSCCTSRTSKVEVAMLLESMLLVVQGRVKKATWWSAGKLCLRGSKRSLWLSADTFHTSEVAYWTAAPKLSLGGEGGVHLLAACSLCIVWAASHRPIRLQATAPTTGGRTTVHGEPLQSLQHQQSAAPAAVALPAPMPRIAVEDVRRRVRAGGGDVIGKMGKRDASSSHGG</sequence>
<evidence type="ECO:0000313" key="2">
    <source>
        <dbReference type="Proteomes" id="UP001165083"/>
    </source>
</evidence>
<accession>A0A9W6TWC9</accession>
<proteinExistence type="predicted"/>
<gene>
    <name evidence="1" type="ORF">Plil01_000838500</name>
</gene>
<organism evidence="1 2">
    <name type="scientific">Phytophthora lilii</name>
    <dbReference type="NCBI Taxonomy" id="2077276"/>
    <lineage>
        <taxon>Eukaryota</taxon>
        <taxon>Sar</taxon>
        <taxon>Stramenopiles</taxon>
        <taxon>Oomycota</taxon>
        <taxon>Peronosporomycetes</taxon>
        <taxon>Peronosporales</taxon>
        <taxon>Peronosporaceae</taxon>
        <taxon>Phytophthora</taxon>
    </lineage>
</organism>
<name>A0A9W6TWC9_9STRA</name>